<dbReference type="CDD" id="cd07344">
    <property type="entry name" value="M48_yhfN_like"/>
    <property type="match status" value="1"/>
</dbReference>
<dbReference type="InterPro" id="IPR053136">
    <property type="entry name" value="UTP_pyrophosphatase-like"/>
</dbReference>
<dbReference type="Gene3D" id="3.30.2010.10">
    <property type="entry name" value="Metalloproteases ('zincins'), catalytic domain"/>
    <property type="match status" value="1"/>
</dbReference>
<evidence type="ECO:0000313" key="2">
    <source>
        <dbReference type="EMBL" id="GAP19726.1"/>
    </source>
</evidence>
<keyword evidence="2" id="KW-0378">Hydrolase</keyword>
<organism evidence="2">
    <name type="scientific">Levilinea saccharolytica</name>
    <dbReference type="NCBI Taxonomy" id="229921"/>
    <lineage>
        <taxon>Bacteria</taxon>
        <taxon>Bacillati</taxon>
        <taxon>Chloroflexota</taxon>
        <taxon>Anaerolineae</taxon>
        <taxon>Anaerolineales</taxon>
        <taxon>Anaerolineaceae</taxon>
        <taxon>Levilinea</taxon>
    </lineage>
</organism>
<dbReference type="OrthoDB" id="9811177at2"/>
<reference evidence="2" key="1">
    <citation type="journal article" date="2015" name="Genome Announc.">
        <title>Draft Genome Sequences of Anaerolinea thermolimosa IMO-1, Bellilinea caldifistulae GOMI-1, Leptolinea tardivitalis YMTK-2, Levilinea saccharolytica KIBI-1, Longilinea arvoryzae KOME-1, Previously Described as Members of the Class Anaerolineae (Chloroflexi).</title>
        <authorList>
            <person name="Matsuura N."/>
            <person name="Tourlousse M.D."/>
            <person name="Ohashi A."/>
            <person name="Hugenholtz P."/>
            <person name="Sekiguchi Y."/>
        </authorList>
    </citation>
    <scope>NUCLEOTIDE SEQUENCE</scope>
    <source>
        <strain evidence="2">KIBI-1</strain>
    </source>
</reference>
<gene>
    <name evidence="2" type="ORF">LSAC_03638</name>
</gene>
<dbReference type="AlphaFoldDB" id="A0A0M9U3G2"/>
<name>A0A0M9U3G2_9CHLR</name>
<feature type="domain" description="YgjP-like metallopeptidase" evidence="1">
    <location>
        <begin position="13"/>
        <end position="210"/>
    </location>
</feature>
<dbReference type="Pfam" id="PF01863">
    <property type="entry name" value="YgjP-like"/>
    <property type="match status" value="1"/>
</dbReference>
<dbReference type="InterPro" id="IPR002725">
    <property type="entry name" value="YgjP-like_metallopeptidase"/>
</dbReference>
<evidence type="ECO:0000259" key="1">
    <source>
        <dbReference type="Pfam" id="PF01863"/>
    </source>
</evidence>
<accession>A0A0M9U3G2</accession>
<dbReference type="EMBL" id="DF967975">
    <property type="protein sequence ID" value="GAP19726.1"/>
    <property type="molecule type" value="Genomic_DNA"/>
</dbReference>
<protein>
    <submittedName>
        <fullName evidence="2">Predicted metal-dependent hydrolase</fullName>
    </submittedName>
</protein>
<dbReference type="PANTHER" id="PTHR30399:SF1">
    <property type="entry name" value="UTP PYROPHOSPHATASE"/>
    <property type="match status" value="1"/>
</dbReference>
<sequence length="225" mass="25579">MIHIDQIVRSKRRTLALIVMPDGRVVVRAPLGASDQAIRTWVETKADWLKARLAAVPPRETFAEGHSLWYLGQACPLRLVDAARPALTFREGVFYLGRNWLPQAEAVFTRWYRAQAARVLGARLAQRAKQLGYPYRRLRISAARTRWGSCSSTGTISLTWRLVMAPPEVADYVIVHELVHTRHPNHSPAFWARVAAHLPDYRQRAQWLKSQGAKLALPRGESPYN</sequence>
<proteinExistence type="predicted"/>
<dbReference type="RefSeq" id="WP_062419974.1">
    <property type="nucleotide sequence ID" value="NZ_BBXZ01000188.1"/>
</dbReference>
<dbReference type="PANTHER" id="PTHR30399">
    <property type="entry name" value="UNCHARACTERIZED PROTEIN YGJP"/>
    <property type="match status" value="1"/>
</dbReference>
<dbReference type="GO" id="GO:0016787">
    <property type="term" value="F:hydrolase activity"/>
    <property type="evidence" value="ECO:0007669"/>
    <property type="project" value="UniProtKB-KW"/>
</dbReference>